<evidence type="ECO:0000313" key="9">
    <source>
        <dbReference type="Proteomes" id="UP000199317"/>
    </source>
</evidence>
<evidence type="ECO:0000256" key="7">
    <source>
        <dbReference type="SAM" id="SignalP"/>
    </source>
</evidence>
<feature type="signal peptide" evidence="7">
    <location>
        <begin position="1"/>
        <end position="29"/>
    </location>
</feature>
<name>A0A1H0NI78_9BURK</name>
<evidence type="ECO:0000256" key="6">
    <source>
        <dbReference type="ARBA" id="ARBA00023288"/>
    </source>
</evidence>
<dbReference type="PANTHER" id="PTHR30429:SF1">
    <property type="entry name" value="D-METHIONINE-BINDING LIPOPROTEIN METQ-RELATED"/>
    <property type="match status" value="1"/>
</dbReference>
<feature type="chain" id="PRO_5011627153" evidence="7">
    <location>
        <begin position="30"/>
        <end position="276"/>
    </location>
</feature>
<protein>
    <submittedName>
        <fullName evidence="8">D-methionine transport system substrate-binding protein</fullName>
    </submittedName>
</protein>
<evidence type="ECO:0000256" key="4">
    <source>
        <dbReference type="ARBA" id="ARBA00023136"/>
    </source>
</evidence>
<keyword evidence="3 7" id="KW-0732">Signal</keyword>
<keyword evidence="5" id="KW-0564">Palmitate</keyword>
<keyword evidence="9" id="KW-1185">Reference proteome</keyword>
<dbReference type="SUPFAM" id="SSF53850">
    <property type="entry name" value="Periplasmic binding protein-like II"/>
    <property type="match status" value="1"/>
</dbReference>
<proteinExistence type="inferred from homology"/>
<comment type="similarity">
    <text evidence="2">Belongs to the NlpA lipoprotein family.</text>
</comment>
<keyword evidence="4" id="KW-0472">Membrane</keyword>
<accession>A0A1H0NI78</accession>
<reference evidence="9" key="1">
    <citation type="submission" date="2016-10" db="EMBL/GenBank/DDBJ databases">
        <authorList>
            <person name="Varghese N."/>
            <person name="Submissions S."/>
        </authorList>
    </citation>
    <scope>NUCLEOTIDE SEQUENCE [LARGE SCALE GENOMIC DNA]</scope>
    <source>
        <strain evidence="9">DSM 17101</strain>
    </source>
</reference>
<dbReference type="Proteomes" id="UP000199317">
    <property type="component" value="Unassembled WGS sequence"/>
</dbReference>
<gene>
    <name evidence="8" type="ORF">SAMN04489708_10520</name>
</gene>
<dbReference type="Pfam" id="PF03180">
    <property type="entry name" value="Lipoprotein_9"/>
    <property type="match status" value="1"/>
</dbReference>
<dbReference type="EMBL" id="FNJL01000005">
    <property type="protein sequence ID" value="SDO92030.1"/>
    <property type="molecule type" value="Genomic_DNA"/>
</dbReference>
<evidence type="ECO:0000313" key="8">
    <source>
        <dbReference type="EMBL" id="SDO92030.1"/>
    </source>
</evidence>
<dbReference type="InterPro" id="IPR006311">
    <property type="entry name" value="TAT_signal"/>
</dbReference>
<sequence length="276" mass="29717">MTASVSRRRLLAAAASAPLGLGALPLAFAADRLRIGVVPGAYADSVGVAAKEARAQGLQVEVIEFTDWTTPNVALNAGDIDINYFQHQPFLANAIKKQGFQLASAGTGILANVGLYSLKHKKVEDVPAGGKVGIANDPVNQGRGLLLLQKVGLIRLKPDVGYLGTLADIVDNPKKLRFVEVEGPQLVRITPDVDIAQGYPHFIVAAKAFDPSSGLAYSGIEDAQFAIQFVVRQDRVNDPVVQRFVRLYQNSPAVKSETRRAFANDDRLYTLAWARS</sequence>
<dbReference type="Gene3D" id="3.40.190.10">
    <property type="entry name" value="Periplasmic binding protein-like II"/>
    <property type="match status" value="2"/>
</dbReference>
<dbReference type="InterPro" id="IPR004872">
    <property type="entry name" value="Lipoprotein_NlpA"/>
</dbReference>
<keyword evidence="6" id="KW-0449">Lipoprotein</keyword>
<organism evidence="8 9">
    <name type="scientific">Paracidovorax cattleyae</name>
    <dbReference type="NCBI Taxonomy" id="80868"/>
    <lineage>
        <taxon>Bacteria</taxon>
        <taxon>Pseudomonadati</taxon>
        <taxon>Pseudomonadota</taxon>
        <taxon>Betaproteobacteria</taxon>
        <taxon>Burkholderiales</taxon>
        <taxon>Comamonadaceae</taxon>
        <taxon>Paracidovorax</taxon>
    </lineage>
</organism>
<evidence type="ECO:0000256" key="3">
    <source>
        <dbReference type="ARBA" id="ARBA00022729"/>
    </source>
</evidence>
<dbReference type="PANTHER" id="PTHR30429">
    <property type="entry name" value="D-METHIONINE-BINDING LIPOPROTEIN METQ"/>
    <property type="match status" value="1"/>
</dbReference>
<evidence type="ECO:0000256" key="2">
    <source>
        <dbReference type="ARBA" id="ARBA00008973"/>
    </source>
</evidence>
<evidence type="ECO:0000256" key="5">
    <source>
        <dbReference type="ARBA" id="ARBA00023139"/>
    </source>
</evidence>
<dbReference type="AlphaFoldDB" id="A0A1H0NI78"/>
<comment type="subcellular location">
    <subcellularLocation>
        <location evidence="1">Membrane</location>
        <topology evidence="1">Lipid-anchor</topology>
    </subcellularLocation>
</comment>
<dbReference type="GO" id="GO:0016020">
    <property type="term" value="C:membrane"/>
    <property type="evidence" value="ECO:0007669"/>
    <property type="project" value="UniProtKB-SubCell"/>
</dbReference>
<dbReference type="RefSeq" id="WP_192883787.1">
    <property type="nucleotide sequence ID" value="NZ_CP028290.1"/>
</dbReference>
<dbReference type="PROSITE" id="PS51318">
    <property type="entry name" value="TAT"/>
    <property type="match status" value="1"/>
</dbReference>
<evidence type="ECO:0000256" key="1">
    <source>
        <dbReference type="ARBA" id="ARBA00004635"/>
    </source>
</evidence>